<keyword evidence="2" id="KW-0472">Membrane</keyword>
<feature type="transmembrane region" description="Helical" evidence="2">
    <location>
        <begin position="693"/>
        <end position="719"/>
    </location>
</feature>
<name>A0ABU1YTA1_ROSSA</name>
<feature type="transmembrane region" description="Helical" evidence="2">
    <location>
        <begin position="657"/>
        <end position="681"/>
    </location>
</feature>
<keyword evidence="4" id="KW-1185">Reference proteome</keyword>
<feature type="transmembrane region" description="Helical" evidence="2">
    <location>
        <begin position="912"/>
        <end position="939"/>
    </location>
</feature>
<evidence type="ECO:0000313" key="3">
    <source>
        <dbReference type="EMBL" id="MDR7272085.1"/>
    </source>
</evidence>
<feature type="region of interest" description="Disordered" evidence="1">
    <location>
        <begin position="424"/>
        <end position="443"/>
    </location>
</feature>
<organism evidence="3 4">
    <name type="scientific">Roseateles saccharophilus</name>
    <name type="common">Pseudomonas saccharophila</name>
    <dbReference type="NCBI Taxonomy" id="304"/>
    <lineage>
        <taxon>Bacteria</taxon>
        <taxon>Pseudomonadati</taxon>
        <taxon>Pseudomonadota</taxon>
        <taxon>Betaproteobacteria</taxon>
        <taxon>Burkholderiales</taxon>
        <taxon>Sphaerotilaceae</taxon>
        <taxon>Roseateles</taxon>
    </lineage>
</organism>
<feature type="transmembrane region" description="Helical" evidence="2">
    <location>
        <begin position="1039"/>
        <end position="1057"/>
    </location>
</feature>
<evidence type="ECO:0000256" key="1">
    <source>
        <dbReference type="SAM" id="MobiDB-lite"/>
    </source>
</evidence>
<evidence type="ECO:0000256" key="2">
    <source>
        <dbReference type="SAM" id="Phobius"/>
    </source>
</evidence>
<protein>
    <submittedName>
        <fullName evidence="3">Uncharacterized protein</fullName>
    </submittedName>
</protein>
<sequence length="1140" mass="124503">MADSKSGGLGAFAWAGAAVLAAFVGSTQLVPHAYDSLRPAEKEPAGRIVVPAGELSARLWEDPLSALKRSETERLSRCGKQQTAGALSSCRVEAEITGRSPDDLLQRLDADHDGDRSDVLLLFALLPGADFVGAEEVRRRTRYAVLAGLMAKGYVPDNAEGMRVLALRGLDKSEHVMPYELLAQRVIGRARPDAPATGKLNYRQVALIWVDENELPEPRLDAFARLARRLTGDQGSARSPAVAVLGPSSTDALRRAIRDLRCAADRSLVSEKAASATADPAVCGTKTIAPLDPETKAGYETLARASFYSTGSTAAHYMLEELHEQKLENFVADRFRRLAASPAEKPTRLVRTIGTDNELIKRLVTELQMRLSKDAKRRIVVFAERDSLYAQTLVEELKRRLSDEKHLKFEVEYFLRGLDGATQRGAAEAQAGKPTPAEDPRNIEWPENRNQLDYLRRTSQALRDSQAEPGADAIGAIGIFATDVHDKLLVLQALHEEFSDKVFFTTDIDARFLHPKVQDFSRNLVVASSLPLTFHAAEAANDVDLRAGTPPLRDAYQSSSYLAARQASCRDDGCRDGEYAAMKEVLNAPSVYEIGRSRAVALSGYAAEGQPTGRGVINVVVAVGTGLLTLIALLAWPSTRSMRRVRELLRYEDTQRYGAEIDISALVLTTLQMSVAAFVLANLIEFARPQQVSFVRMLLLGCLGGLAAVLAVLPALVAAGGPAGARRGGGAALDPLHLSVLALLGAIWLVLAWPQGGAAGPCRECEPVAWFQGVSAWPSHLLHLLALVGTLLALDQAWIGVLCARRKDCRWLGQPEPEPSLLKGFSPRALFRHWRDQYSTLAWPIARAASCDAMKLWKQYAERGHPRVRAVRIFFCFLWTIGLGLLFFIGLSEGQIPEVPVRGEEHRQMVKATLYVLLLLLPLLIVVVVDATLLLLCFIRRLNAGRSYYPDETLARFAAGLGSAHDDLWKRKLSARPGDRESAAAERLHSLLDPWVDLQLIARLSQPVARLVIWPFAVLAVIVVARSRLFDNWSLTPPIAGVVCFYVVVLVGLALWVKQAAERARSQALNTMKADRRWLAGSGDAELVVLAGPLDRLISEVEAMRSGAFAPFLEQPLLKALLVPLGGAGGTQLFDILLAR</sequence>
<comment type="caution">
    <text evidence="3">The sequence shown here is derived from an EMBL/GenBank/DDBJ whole genome shotgun (WGS) entry which is preliminary data.</text>
</comment>
<reference evidence="3 4" key="1">
    <citation type="submission" date="2023-07" db="EMBL/GenBank/DDBJ databases">
        <title>Sorghum-associated microbial communities from plants grown in Nebraska, USA.</title>
        <authorList>
            <person name="Schachtman D."/>
        </authorList>
    </citation>
    <scope>NUCLEOTIDE SEQUENCE [LARGE SCALE GENOMIC DNA]</scope>
    <source>
        <strain evidence="3 4">BE314</strain>
    </source>
</reference>
<feature type="transmembrane region" description="Helical" evidence="2">
    <location>
        <begin position="731"/>
        <end position="751"/>
    </location>
</feature>
<dbReference type="Proteomes" id="UP001180453">
    <property type="component" value="Unassembled WGS sequence"/>
</dbReference>
<dbReference type="RefSeq" id="WP_310270561.1">
    <property type="nucleotide sequence ID" value="NZ_JAVDXU010000004.1"/>
</dbReference>
<feature type="transmembrane region" description="Helical" evidence="2">
    <location>
        <begin position="781"/>
        <end position="804"/>
    </location>
</feature>
<gene>
    <name evidence="3" type="ORF">J2X20_004759</name>
</gene>
<evidence type="ECO:0000313" key="4">
    <source>
        <dbReference type="Proteomes" id="UP001180453"/>
    </source>
</evidence>
<feature type="transmembrane region" description="Helical" evidence="2">
    <location>
        <begin position="615"/>
        <end position="636"/>
    </location>
</feature>
<proteinExistence type="predicted"/>
<feature type="transmembrane region" description="Helical" evidence="2">
    <location>
        <begin position="1008"/>
        <end position="1027"/>
    </location>
</feature>
<dbReference type="EMBL" id="JAVDXU010000004">
    <property type="protein sequence ID" value="MDR7272085.1"/>
    <property type="molecule type" value="Genomic_DNA"/>
</dbReference>
<keyword evidence="2" id="KW-1133">Transmembrane helix</keyword>
<keyword evidence="2" id="KW-0812">Transmembrane</keyword>
<accession>A0ABU1YTA1</accession>
<feature type="transmembrane region" description="Helical" evidence="2">
    <location>
        <begin position="873"/>
        <end position="892"/>
    </location>
</feature>